<accession>A0A0C2WD12</accession>
<dbReference type="EMBL" id="KN824325">
    <property type="protein sequence ID" value="KIM24348.1"/>
    <property type="molecule type" value="Genomic_DNA"/>
</dbReference>
<evidence type="ECO:0000313" key="1">
    <source>
        <dbReference type="EMBL" id="KIM24348.1"/>
    </source>
</evidence>
<keyword evidence="2" id="KW-1185">Reference proteome</keyword>
<dbReference type="HOGENOM" id="CLU_1918379_0_0_1"/>
<reference evidence="1 2" key="1">
    <citation type="submission" date="2014-04" db="EMBL/GenBank/DDBJ databases">
        <authorList>
            <consortium name="DOE Joint Genome Institute"/>
            <person name="Kuo A."/>
            <person name="Zuccaro A."/>
            <person name="Kohler A."/>
            <person name="Nagy L.G."/>
            <person name="Floudas D."/>
            <person name="Copeland A."/>
            <person name="Barry K.W."/>
            <person name="Cichocki N."/>
            <person name="Veneault-Fourrey C."/>
            <person name="LaButti K."/>
            <person name="Lindquist E.A."/>
            <person name="Lipzen A."/>
            <person name="Lundell T."/>
            <person name="Morin E."/>
            <person name="Murat C."/>
            <person name="Sun H."/>
            <person name="Tunlid A."/>
            <person name="Henrissat B."/>
            <person name="Grigoriev I.V."/>
            <person name="Hibbett D.S."/>
            <person name="Martin F."/>
            <person name="Nordberg H.P."/>
            <person name="Cantor M.N."/>
            <person name="Hua S.X."/>
        </authorList>
    </citation>
    <scope>NUCLEOTIDE SEQUENCE [LARGE SCALE GENOMIC DNA]</scope>
    <source>
        <strain evidence="1 2">MAFF 305830</strain>
    </source>
</reference>
<dbReference type="AlphaFoldDB" id="A0A0C2WD12"/>
<sequence length="132" mass="15185">MSSQEFLDQQYTLFSSPSPVPFGLVPTQGPPLPRYSTHPIRGLNNEPWISNCFLHLHPSIAANLRHQIRLFIQRIEWINQLPLFYPDLDCFVLQNCTQRSTCAFCARECSSSVFALKCVRSHLDYHPQPPSQ</sequence>
<reference evidence="2" key="2">
    <citation type="submission" date="2015-01" db="EMBL/GenBank/DDBJ databases">
        <title>Evolutionary Origins and Diversification of the Mycorrhizal Mutualists.</title>
        <authorList>
            <consortium name="DOE Joint Genome Institute"/>
            <consortium name="Mycorrhizal Genomics Consortium"/>
            <person name="Kohler A."/>
            <person name="Kuo A."/>
            <person name="Nagy L.G."/>
            <person name="Floudas D."/>
            <person name="Copeland A."/>
            <person name="Barry K.W."/>
            <person name="Cichocki N."/>
            <person name="Veneault-Fourrey C."/>
            <person name="LaButti K."/>
            <person name="Lindquist E.A."/>
            <person name="Lipzen A."/>
            <person name="Lundell T."/>
            <person name="Morin E."/>
            <person name="Murat C."/>
            <person name="Riley R."/>
            <person name="Ohm R."/>
            <person name="Sun H."/>
            <person name="Tunlid A."/>
            <person name="Henrissat B."/>
            <person name="Grigoriev I.V."/>
            <person name="Hibbett D.S."/>
            <person name="Martin F."/>
        </authorList>
    </citation>
    <scope>NUCLEOTIDE SEQUENCE [LARGE SCALE GENOMIC DNA]</scope>
    <source>
        <strain evidence="2">MAFF 305830</strain>
    </source>
</reference>
<gene>
    <name evidence="1" type="ORF">M408DRAFT_331852</name>
</gene>
<name>A0A0C2WD12_SERVB</name>
<proteinExistence type="predicted"/>
<protein>
    <submittedName>
        <fullName evidence="1">Uncharacterized protein</fullName>
    </submittedName>
</protein>
<organism evidence="1 2">
    <name type="scientific">Serendipita vermifera MAFF 305830</name>
    <dbReference type="NCBI Taxonomy" id="933852"/>
    <lineage>
        <taxon>Eukaryota</taxon>
        <taxon>Fungi</taxon>
        <taxon>Dikarya</taxon>
        <taxon>Basidiomycota</taxon>
        <taxon>Agaricomycotina</taxon>
        <taxon>Agaricomycetes</taxon>
        <taxon>Sebacinales</taxon>
        <taxon>Serendipitaceae</taxon>
        <taxon>Serendipita</taxon>
    </lineage>
</organism>
<evidence type="ECO:0000313" key="2">
    <source>
        <dbReference type="Proteomes" id="UP000054097"/>
    </source>
</evidence>
<dbReference type="Proteomes" id="UP000054097">
    <property type="component" value="Unassembled WGS sequence"/>
</dbReference>